<feature type="region of interest" description="Disordered" evidence="5">
    <location>
        <begin position="1015"/>
        <end position="1038"/>
    </location>
</feature>
<protein>
    <recommendedName>
        <fullName evidence="6">FYVE-type domain-containing protein</fullName>
    </recommendedName>
</protein>
<feature type="compositionally biased region" description="Basic and acidic residues" evidence="5">
    <location>
        <begin position="1152"/>
        <end position="1161"/>
    </location>
</feature>
<accession>A0A024G4Y2</accession>
<dbReference type="InterPro" id="IPR052727">
    <property type="entry name" value="Rab4/Rab5_effector"/>
</dbReference>
<dbReference type="InterPro" id="IPR013083">
    <property type="entry name" value="Znf_RING/FYVE/PHD"/>
</dbReference>
<dbReference type="PROSITE" id="PS50178">
    <property type="entry name" value="ZF_FYVE"/>
    <property type="match status" value="1"/>
</dbReference>
<evidence type="ECO:0000256" key="1">
    <source>
        <dbReference type="ARBA" id="ARBA00022723"/>
    </source>
</evidence>
<sequence>MYRRTIDGKTDTFDVPEVCVSEVKLDEYKSYARKLIKHALLEYAKLESKDEMYRIPPWKVVAFTNSLKALERTSHLRACPKYMCDIHSCRILGTIAGHPTQIADFLTCTSPDAFYDTTQILFDGSVVVATVLYSNKTSENEKIPRYSLAIKYRIHEYRAGRGLSTYYDELYVQYSVIRRDLSGRKIIVNVTFPIDLPEINTMRKKYKTARRRAQCVSIFREGSQKPNSTHLFIICDEYRIQSSSRTNQSYRKIDSTTSMKEDWKFTLALISILFSLVSKRYIMLHKQSIGKLRTFPLPDNYFPKVNLDKQVLEAYQEEVDTTLQQTLRLWQHNRSEKTQYFANHAPWKLYTKVNNLRCHKRSDSTQSTNFYHVIGQIDGWYRDVMEFFHAESRDEYIGVQKVLNSSSKDGAILKNIIDTEHADPEGMVVYMGIRWALYESFTTRLRVDACTLECIGFSIDDSGREFGYRILIPVRIPECPAFTHSKHKVLRMCTKSVELFMPSISDSRNKTNVFTMIQAKQETDCIPRFYQKRYLKNLDRIAEHWAGLRLSKRKIVNKADVARINRSNSNCSNCRRYFKQALSSQHVCGLCGEILCRSCVVLRALVIHGPNYTSKTKSLNKLQSFWRNLFVSKVKLCRSCVETLRKDRLSAIRTPVPYISFLSDFQARSSMDTVSFYKEDCEFTIPALPIPGSPIAIDDISKFDCTSTSCLTQPESDGDEEMESAANAQLPPSNVIDAIHSDYQLKQITKWDGKCNFHLYEYGLKIKTIDKTLHCAVSSLNEWNQWMQLIGVPLDNLLRNPSISPQKNNADKASQSAHEARSSASFQRSSSESHRRLIDSVLTIEDIPSNEWESYSPGGAMEEYKRSSPLNFDYEQVDPSLLLDEDLLTSKNKRENRFQSEPMASDEFLFEDTLTSFPSLLAEKMESHKEKSVKESKNLIDSSDSEQEDYVVQRDSVDLDLEMHAKREIAGRLAMREKQRRSRERALKLESNRNTYAELAAARLRSVRKEARQSNKAVPVVRDESGGDIASRSDKGESLASMDAHELELFENLASVSVMDDEIAPMYSESGVIEGLERIKSKNRSEMQQKTEQLEAKRKKKEMRKKKKEKELEMKMKMAEELLLQEKRLRNEEKRKRKEKRIENAKALAHSKKSDAKRKEMEKLSLAERLRHNHNEKSRGVEESALALVSDSKTSSDPIELHKISSGGHVSNPIGTAPFEPQTSTVSGLMHHAMFPGAMTYPYYPPAWMPVPLGVGMPYGYPFIYPSHHQPPTCSVPQTEENLVYGPHLPDVRPQSASPKETKNDSNASVLPELPDVVQF</sequence>
<dbReference type="InterPro" id="IPR017455">
    <property type="entry name" value="Znf_FYVE-rel"/>
</dbReference>
<dbReference type="InterPro" id="IPR011011">
    <property type="entry name" value="Znf_FYVE_PHD"/>
</dbReference>
<dbReference type="Proteomes" id="UP000053237">
    <property type="component" value="Unassembled WGS sequence"/>
</dbReference>
<organism evidence="7 8">
    <name type="scientific">Albugo candida</name>
    <dbReference type="NCBI Taxonomy" id="65357"/>
    <lineage>
        <taxon>Eukaryota</taxon>
        <taxon>Sar</taxon>
        <taxon>Stramenopiles</taxon>
        <taxon>Oomycota</taxon>
        <taxon>Peronosporomycetes</taxon>
        <taxon>Albuginales</taxon>
        <taxon>Albuginaceae</taxon>
        <taxon>Albugo</taxon>
    </lineage>
</organism>
<evidence type="ECO:0000256" key="5">
    <source>
        <dbReference type="SAM" id="MobiDB-lite"/>
    </source>
</evidence>
<dbReference type="InParanoid" id="A0A024G4Y2"/>
<dbReference type="Pfam" id="PF01363">
    <property type="entry name" value="FYVE"/>
    <property type="match status" value="1"/>
</dbReference>
<feature type="compositionally biased region" description="Basic residues" evidence="5">
    <location>
        <begin position="1097"/>
        <end position="1108"/>
    </location>
</feature>
<feature type="region of interest" description="Disordered" evidence="5">
    <location>
        <begin position="1284"/>
        <end position="1320"/>
    </location>
</feature>
<dbReference type="EMBL" id="CAIX01000022">
    <property type="protein sequence ID" value="CCI41623.1"/>
    <property type="molecule type" value="Genomic_DNA"/>
</dbReference>
<feature type="compositionally biased region" description="Basic and acidic residues" evidence="5">
    <location>
        <begin position="1131"/>
        <end position="1144"/>
    </location>
</feature>
<dbReference type="InterPro" id="IPR023393">
    <property type="entry name" value="START-like_dom_sf"/>
</dbReference>
<name>A0A024G4Y2_9STRA</name>
<evidence type="ECO:0000313" key="7">
    <source>
        <dbReference type="EMBL" id="CCI41623.1"/>
    </source>
</evidence>
<dbReference type="InterPro" id="IPR000306">
    <property type="entry name" value="Znf_FYVE"/>
</dbReference>
<proteinExistence type="predicted"/>
<feature type="region of interest" description="Disordered" evidence="5">
    <location>
        <begin position="1083"/>
        <end position="1110"/>
    </location>
</feature>
<feature type="compositionally biased region" description="Polar residues" evidence="5">
    <location>
        <begin position="801"/>
        <end position="817"/>
    </location>
</feature>
<keyword evidence="2 4" id="KW-0863">Zinc-finger</keyword>
<comment type="caution">
    <text evidence="7">The sequence shown here is derived from an EMBL/GenBank/DDBJ whole genome shotgun (WGS) entry which is preliminary data.</text>
</comment>
<gene>
    <name evidence="7" type="ORF">BN9_024070</name>
</gene>
<dbReference type="SUPFAM" id="SSF57903">
    <property type="entry name" value="FYVE/PHD zinc finger"/>
    <property type="match status" value="1"/>
</dbReference>
<dbReference type="Gene3D" id="3.30.530.20">
    <property type="match status" value="1"/>
</dbReference>
<evidence type="ECO:0000256" key="4">
    <source>
        <dbReference type="PROSITE-ProRule" id="PRU00091"/>
    </source>
</evidence>
<dbReference type="PANTHER" id="PTHR13510:SF44">
    <property type="entry name" value="RABENOSYN-5"/>
    <property type="match status" value="1"/>
</dbReference>
<evidence type="ECO:0000256" key="2">
    <source>
        <dbReference type="ARBA" id="ARBA00022771"/>
    </source>
</evidence>
<dbReference type="OrthoDB" id="114017at2759"/>
<feature type="region of interest" description="Disordered" evidence="5">
    <location>
        <begin position="801"/>
        <end position="832"/>
    </location>
</feature>
<feature type="compositionally biased region" description="Basic and acidic residues" evidence="5">
    <location>
        <begin position="1021"/>
        <end position="1038"/>
    </location>
</feature>
<feature type="compositionally biased region" description="Basic and acidic residues" evidence="5">
    <location>
        <begin position="927"/>
        <end position="938"/>
    </location>
</feature>
<keyword evidence="1" id="KW-0479">Metal-binding</keyword>
<feature type="compositionally biased region" description="Polar residues" evidence="5">
    <location>
        <begin position="1295"/>
        <end position="1309"/>
    </location>
</feature>
<evidence type="ECO:0000259" key="6">
    <source>
        <dbReference type="PROSITE" id="PS50178"/>
    </source>
</evidence>
<feature type="region of interest" description="Disordered" evidence="5">
    <location>
        <begin position="927"/>
        <end position="947"/>
    </location>
</feature>
<evidence type="ECO:0000256" key="3">
    <source>
        <dbReference type="ARBA" id="ARBA00022833"/>
    </source>
</evidence>
<dbReference type="PANTHER" id="PTHR13510">
    <property type="entry name" value="FYVE-FINGER-CONTAINING RAB5 EFFECTOR PROTEIN RABENOSYN-5-RELATED"/>
    <property type="match status" value="1"/>
</dbReference>
<dbReference type="STRING" id="65357.A0A024G4Y2"/>
<feature type="domain" description="FYVE-type" evidence="6">
    <location>
        <begin position="565"/>
        <end position="645"/>
    </location>
</feature>
<reference evidence="7 8" key="1">
    <citation type="submission" date="2012-05" db="EMBL/GenBank/DDBJ databases">
        <title>Recombination and specialization in a pathogen metapopulation.</title>
        <authorList>
            <person name="Gardiner A."/>
            <person name="Kemen E."/>
            <person name="Schultz-Larsen T."/>
            <person name="MacLean D."/>
            <person name="Van Oosterhout C."/>
            <person name="Jones J.D.G."/>
        </authorList>
    </citation>
    <scope>NUCLEOTIDE SEQUENCE [LARGE SCALE GENOMIC DNA]</scope>
    <source>
        <strain evidence="7 8">Ac Nc2</strain>
    </source>
</reference>
<evidence type="ECO:0000313" key="8">
    <source>
        <dbReference type="Proteomes" id="UP000053237"/>
    </source>
</evidence>
<keyword evidence="3" id="KW-0862">Zinc</keyword>
<keyword evidence="8" id="KW-1185">Reference proteome</keyword>
<dbReference type="GO" id="GO:0008270">
    <property type="term" value="F:zinc ion binding"/>
    <property type="evidence" value="ECO:0007669"/>
    <property type="project" value="UniProtKB-KW"/>
</dbReference>
<feature type="region of interest" description="Disordered" evidence="5">
    <location>
        <begin position="1131"/>
        <end position="1161"/>
    </location>
</feature>
<feature type="compositionally biased region" description="Basic and acidic residues" evidence="5">
    <location>
        <begin position="1083"/>
        <end position="1096"/>
    </location>
</feature>
<dbReference type="Gene3D" id="3.30.40.10">
    <property type="entry name" value="Zinc/RING finger domain, C3HC4 (zinc finger)"/>
    <property type="match status" value="1"/>
</dbReference>